<dbReference type="eggNOG" id="arCOG03003">
    <property type="taxonomic scope" value="Archaea"/>
</dbReference>
<dbReference type="HOGENOM" id="CLU_129810_1_1_2"/>
<evidence type="ECO:0000313" key="2">
    <source>
        <dbReference type="EMBL" id="ACL17064.1"/>
    </source>
</evidence>
<dbReference type="InterPro" id="IPR013096">
    <property type="entry name" value="Cupin_2"/>
</dbReference>
<evidence type="ECO:0000259" key="1">
    <source>
        <dbReference type="Pfam" id="PF07883"/>
    </source>
</evidence>
<dbReference type="Pfam" id="PF07883">
    <property type="entry name" value="Cupin_2"/>
    <property type="match status" value="1"/>
</dbReference>
<dbReference type="PANTHER" id="PTHR36114">
    <property type="entry name" value="16.7 KDA PROTEIN IN WHIE LOCUS"/>
    <property type="match status" value="1"/>
</dbReference>
<proteinExistence type="predicted"/>
<dbReference type="InterPro" id="IPR011051">
    <property type="entry name" value="RmlC_Cupin_sf"/>
</dbReference>
<dbReference type="AlphaFoldDB" id="B8GJZ3"/>
<dbReference type="SUPFAM" id="SSF51182">
    <property type="entry name" value="RmlC-like cupins"/>
    <property type="match status" value="1"/>
</dbReference>
<reference evidence="2 3" key="1">
    <citation type="journal article" date="2015" name="Genome Announc.">
        <title>Complete Genome Sequence of Methanosphaerula palustris E1-9CT, a Hydrogenotrophic Methanogen Isolated from a Minerotrophic Fen Peatland.</title>
        <authorList>
            <person name="Cadillo-Quiroz H."/>
            <person name="Browne P."/>
            <person name="Kyrpides N."/>
            <person name="Woyke T."/>
            <person name="Goodwin L."/>
            <person name="Detter C."/>
            <person name="Yavitt J.B."/>
            <person name="Zinder S.H."/>
        </authorList>
    </citation>
    <scope>NUCLEOTIDE SEQUENCE [LARGE SCALE GENOMIC DNA]</scope>
    <source>
        <strain evidence="3">ATCC BAA-1556 / DSM 19958 / E1-9c</strain>
    </source>
</reference>
<dbReference type="Proteomes" id="UP000002457">
    <property type="component" value="Chromosome"/>
</dbReference>
<dbReference type="InterPro" id="IPR052044">
    <property type="entry name" value="PKS_Associated_Protein"/>
</dbReference>
<feature type="domain" description="Cupin type-2" evidence="1">
    <location>
        <begin position="44"/>
        <end position="109"/>
    </location>
</feature>
<organism evidence="2 3">
    <name type="scientific">Methanosphaerula palustris (strain ATCC BAA-1556 / DSM 19958 / E1-9c)</name>
    <dbReference type="NCBI Taxonomy" id="521011"/>
    <lineage>
        <taxon>Archaea</taxon>
        <taxon>Methanobacteriati</taxon>
        <taxon>Methanobacteriota</taxon>
        <taxon>Stenosarchaea group</taxon>
        <taxon>Methanomicrobia</taxon>
        <taxon>Methanomicrobiales</taxon>
        <taxon>Methanoregulaceae</taxon>
        <taxon>Methanosphaerula</taxon>
    </lineage>
</organism>
<dbReference type="KEGG" id="mpl:Mpal_1757"/>
<gene>
    <name evidence="2" type="ordered locus">Mpal_1757</name>
</gene>
<sequence length="125" mass="14057">MIYDTATSPYIRVMDNSLLCELIHPGKTQDDIKIRYRLAHVFVLKGESTLPRLLKNSAEVYYMIRGQGLMHIDEQADSIDAGQAVVIPAGSVQFISNTGEKDLEFLAIVDPMWDKADEICIPCNR</sequence>
<dbReference type="STRING" id="521011.Mpal_1757"/>
<dbReference type="PANTHER" id="PTHR36114:SF1">
    <property type="entry name" value="16.7 KDA PROTEIN IN WHIE LOCUS"/>
    <property type="match status" value="1"/>
</dbReference>
<accession>B8GJZ3</accession>
<dbReference type="EMBL" id="CP001338">
    <property type="protein sequence ID" value="ACL17064.1"/>
    <property type="molecule type" value="Genomic_DNA"/>
</dbReference>
<keyword evidence="3" id="KW-1185">Reference proteome</keyword>
<dbReference type="CDD" id="cd02214">
    <property type="entry name" value="cupin_MJ1618"/>
    <property type="match status" value="1"/>
</dbReference>
<protein>
    <submittedName>
        <fullName evidence="2">Cupin 2 conserved barrel domain protein</fullName>
    </submittedName>
</protein>
<dbReference type="Gene3D" id="2.60.120.10">
    <property type="entry name" value="Jelly Rolls"/>
    <property type="match status" value="1"/>
</dbReference>
<dbReference type="InterPro" id="IPR014710">
    <property type="entry name" value="RmlC-like_jellyroll"/>
</dbReference>
<name>B8GJZ3_METPE</name>
<evidence type="ECO:0000313" key="3">
    <source>
        <dbReference type="Proteomes" id="UP000002457"/>
    </source>
</evidence>